<dbReference type="InterPro" id="IPR036138">
    <property type="entry name" value="PBP_dimer_sf"/>
</dbReference>
<organism evidence="5 6">
    <name type="scientific">Candidatus Roizmanbacteria bacterium CG_4_8_14_3_um_filter_36_10</name>
    <dbReference type="NCBI Taxonomy" id="1974834"/>
    <lineage>
        <taxon>Bacteria</taxon>
        <taxon>Candidatus Roizmaniibacteriota</taxon>
    </lineage>
</organism>
<name>A0A2M8GM54_9BACT</name>
<dbReference type="EMBL" id="PFQK01000058">
    <property type="protein sequence ID" value="PJC81635.1"/>
    <property type="molecule type" value="Genomic_DNA"/>
</dbReference>
<dbReference type="InterPro" id="IPR050515">
    <property type="entry name" value="Beta-lactam/transpept"/>
</dbReference>
<gene>
    <name evidence="5" type="ORF">CO007_03660</name>
</gene>
<evidence type="ECO:0000259" key="4">
    <source>
        <dbReference type="Pfam" id="PF03717"/>
    </source>
</evidence>
<feature type="domain" description="Penicillin-binding protein dimerisation" evidence="4">
    <location>
        <begin position="44"/>
        <end position="192"/>
    </location>
</feature>
<sequence>MFKSRLLFIFFLLLFLSVIGKLFYLQVVNPKISLEDLYLRDKKIYPSRGKILDRVGEPLAINKPTYLLYFEPKKINDTDKVIHTLDQILNIGEATLEAKLDKSKDWVVVKRDIDKKTKEKIGELDLSGIGFEENFKRDYPEASLAAHLLGFVGKDYWGGDVGYFGIEGFYNKDLTGLPGVFKSERDLFGRPILMGTQERIEPENGRNLYLTIDKSIQSIAKKRLLQGLKSYQAEEGCVLIANPANMEILALVCLPDFDLDQYYLFSEDYFKNPAISNLYEPGSIFKPLVMASAIEEKAVKPNDLYDEKGPVDIGEYSIKTWNNQYEGKINMTRIIEKSSNVGMVYVGQKLGEKKLYSYLNKFGLGELTGIDLQGEMTSYLKPINQWYPIDFATVTFGQGIAVTPIQMIRAFASLINGGKLFHPYVMNKVGLDNNMKQTEPRLERNVISGFTSEVIKKMLLAAVDNGEVKWAKPAGYQIGGKTGTAQIPISGHYDPSKTIASFVGFAPVDDPKFICLVILREPKTSPWGSETAAPLFFEIAKDLIVYYGITPEQ</sequence>
<comment type="subcellular location">
    <subcellularLocation>
        <location evidence="1">Membrane</location>
    </subcellularLocation>
</comment>
<accession>A0A2M8GM54</accession>
<dbReference type="Gene3D" id="3.40.710.10">
    <property type="entry name" value="DD-peptidase/beta-lactamase superfamily"/>
    <property type="match status" value="1"/>
</dbReference>
<dbReference type="Gene3D" id="3.90.1310.10">
    <property type="entry name" value="Penicillin-binding protein 2a (Domain 2)"/>
    <property type="match status" value="1"/>
</dbReference>
<dbReference type="GO" id="GO:0005886">
    <property type="term" value="C:plasma membrane"/>
    <property type="evidence" value="ECO:0007669"/>
    <property type="project" value="TreeGrafter"/>
</dbReference>
<dbReference type="InterPro" id="IPR012338">
    <property type="entry name" value="Beta-lactam/transpept-like"/>
</dbReference>
<dbReference type="GO" id="GO:0008658">
    <property type="term" value="F:penicillin binding"/>
    <property type="evidence" value="ECO:0007669"/>
    <property type="project" value="InterPro"/>
</dbReference>
<dbReference type="Proteomes" id="UP000229370">
    <property type="component" value="Unassembled WGS sequence"/>
</dbReference>
<evidence type="ECO:0000259" key="3">
    <source>
        <dbReference type="Pfam" id="PF00905"/>
    </source>
</evidence>
<dbReference type="PANTHER" id="PTHR30627">
    <property type="entry name" value="PEPTIDOGLYCAN D,D-TRANSPEPTIDASE"/>
    <property type="match status" value="1"/>
</dbReference>
<dbReference type="Gene3D" id="3.30.450.330">
    <property type="match status" value="1"/>
</dbReference>
<comment type="caution">
    <text evidence="5">The sequence shown here is derived from an EMBL/GenBank/DDBJ whole genome shotgun (WGS) entry which is preliminary data.</text>
</comment>
<evidence type="ECO:0000256" key="2">
    <source>
        <dbReference type="ARBA" id="ARBA00023136"/>
    </source>
</evidence>
<reference evidence="6" key="1">
    <citation type="submission" date="2017-09" db="EMBL/GenBank/DDBJ databases">
        <title>Depth-based differentiation of microbial function through sediment-hosted aquifers and enrichment of novel symbionts in the deep terrestrial subsurface.</title>
        <authorList>
            <person name="Probst A.J."/>
            <person name="Ladd B."/>
            <person name="Jarett J.K."/>
            <person name="Geller-Mcgrath D.E."/>
            <person name="Sieber C.M.K."/>
            <person name="Emerson J.B."/>
            <person name="Anantharaman K."/>
            <person name="Thomas B.C."/>
            <person name="Malmstrom R."/>
            <person name="Stieglmeier M."/>
            <person name="Klingl A."/>
            <person name="Woyke T."/>
            <person name="Ryan C.M."/>
            <person name="Banfield J.F."/>
        </authorList>
    </citation>
    <scope>NUCLEOTIDE SEQUENCE [LARGE SCALE GENOMIC DNA]</scope>
</reference>
<evidence type="ECO:0000313" key="5">
    <source>
        <dbReference type="EMBL" id="PJC81635.1"/>
    </source>
</evidence>
<dbReference type="Pfam" id="PF00905">
    <property type="entry name" value="Transpeptidase"/>
    <property type="match status" value="1"/>
</dbReference>
<dbReference type="AlphaFoldDB" id="A0A2M8GM54"/>
<dbReference type="InterPro" id="IPR005311">
    <property type="entry name" value="PBP_dimer"/>
</dbReference>
<evidence type="ECO:0000256" key="1">
    <source>
        <dbReference type="ARBA" id="ARBA00004370"/>
    </source>
</evidence>
<dbReference type="SUPFAM" id="SSF56519">
    <property type="entry name" value="Penicillin binding protein dimerisation domain"/>
    <property type="match status" value="1"/>
</dbReference>
<dbReference type="InterPro" id="IPR001460">
    <property type="entry name" value="PCN-bd_Tpept"/>
</dbReference>
<evidence type="ECO:0008006" key="7">
    <source>
        <dbReference type="Google" id="ProtNLM"/>
    </source>
</evidence>
<protein>
    <recommendedName>
        <fullName evidence="7">Penicillin-binding protein 2</fullName>
    </recommendedName>
</protein>
<feature type="domain" description="Penicillin-binding protein transpeptidase" evidence="3">
    <location>
        <begin position="236"/>
        <end position="539"/>
    </location>
</feature>
<dbReference type="SUPFAM" id="SSF56601">
    <property type="entry name" value="beta-lactamase/transpeptidase-like"/>
    <property type="match status" value="1"/>
</dbReference>
<evidence type="ECO:0000313" key="6">
    <source>
        <dbReference type="Proteomes" id="UP000229370"/>
    </source>
</evidence>
<dbReference type="GO" id="GO:0071555">
    <property type="term" value="P:cell wall organization"/>
    <property type="evidence" value="ECO:0007669"/>
    <property type="project" value="TreeGrafter"/>
</dbReference>
<proteinExistence type="predicted"/>
<dbReference type="PANTHER" id="PTHR30627:SF1">
    <property type="entry name" value="PEPTIDOGLYCAN D,D-TRANSPEPTIDASE FTSI"/>
    <property type="match status" value="1"/>
</dbReference>
<dbReference type="Pfam" id="PF03717">
    <property type="entry name" value="PBP_dimer"/>
    <property type="match status" value="1"/>
</dbReference>
<keyword evidence="2" id="KW-0472">Membrane</keyword>